<gene>
    <name evidence="5" type="primary">GBP5_4</name>
    <name evidence="5" type="ORF">OS493_004472</name>
</gene>
<keyword evidence="6" id="KW-1185">Reference proteome</keyword>
<evidence type="ECO:0000313" key="6">
    <source>
        <dbReference type="Proteomes" id="UP001163046"/>
    </source>
</evidence>
<evidence type="ECO:0000259" key="4">
    <source>
        <dbReference type="PROSITE" id="PS51715"/>
    </source>
</evidence>
<sequence length="136" mass="15454">MCFPWGTRLTRKRWEYGLWVVPEKYMDEHGREFTVVLLDSEGTDAVGAEGINDHAIFTLTVLLSSVLIYNSVGVPTRTDLEGLDHIIKISQRIQVIAGQPLDDEDSRKVFPSFVWLLRDVVLSLPKGVEKPKEIFP</sequence>
<accession>A0A9W9ZJ46</accession>
<evidence type="ECO:0000256" key="2">
    <source>
        <dbReference type="ARBA" id="ARBA00023134"/>
    </source>
</evidence>
<dbReference type="SUPFAM" id="SSF52540">
    <property type="entry name" value="P-loop containing nucleoside triphosphate hydrolases"/>
    <property type="match status" value="1"/>
</dbReference>
<dbReference type="Proteomes" id="UP001163046">
    <property type="component" value="Unassembled WGS sequence"/>
</dbReference>
<reference evidence="5" key="1">
    <citation type="submission" date="2023-01" db="EMBL/GenBank/DDBJ databases">
        <title>Genome assembly of the deep-sea coral Lophelia pertusa.</title>
        <authorList>
            <person name="Herrera S."/>
            <person name="Cordes E."/>
        </authorList>
    </citation>
    <scope>NUCLEOTIDE SEQUENCE</scope>
    <source>
        <strain evidence="5">USNM1676648</strain>
        <tissue evidence="5">Polyp</tissue>
    </source>
</reference>
<dbReference type="PANTHER" id="PTHR10751">
    <property type="entry name" value="GUANYLATE BINDING PROTEIN"/>
    <property type="match status" value="1"/>
</dbReference>
<dbReference type="AlphaFoldDB" id="A0A9W9ZJ46"/>
<dbReference type="GO" id="GO:0005525">
    <property type="term" value="F:GTP binding"/>
    <property type="evidence" value="ECO:0007669"/>
    <property type="project" value="UniProtKB-KW"/>
</dbReference>
<evidence type="ECO:0000313" key="5">
    <source>
        <dbReference type="EMBL" id="KAJ7380889.1"/>
    </source>
</evidence>
<dbReference type="Gene3D" id="3.40.50.300">
    <property type="entry name" value="P-loop containing nucleotide triphosphate hydrolases"/>
    <property type="match status" value="1"/>
</dbReference>
<feature type="domain" description="GB1/RHD3-type G" evidence="4">
    <location>
        <begin position="1"/>
        <end position="136"/>
    </location>
</feature>
<proteinExistence type="inferred from homology"/>
<dbReference type="GO" id="GO:0003924">
    <property type="term" value="F:GTPase activity"/>
    <property type="evidence" value="ECO:0007669"/>
    <property type="project" value="InterPro"/>
</dbReference>
<comment type="similarity">
    <text evidence="3">Belongs to the TRAFAC class dynamin-like GTPase superfamily. GB1/RHD3 GTPase family.</text>
</comment>
<keyword evidence="2" id="KW-0342">GTP-binding</keyword>
<organism evidence="5 6">
    <name type="scientific">Desmophyllum pertusum</name>
    <dbReference type="NCBI Taxonomy" id="174260"/>
    <lineage>
        <taxon>Eukaryota</taxon>
        <taxon>Metazoa</taxon>
        <taxon>Cnidaria</taxon>
        <taxon>Anthozoa</taxon>
        <taxon>Hexacorallia</taxon>
        <taxon>Scleractinia</taxon>
        <taxon>Caryophylliina</taxon>
        <taxon>Caryophylliidae</taxon>
        <taxon>Desmophyllum</taxon>
    </lineage>
</organism>
<dbReference type="EMBL" id="MU826351">
    <property type="protein sequence ID" value="KAJ7380889.1"/>
    <property type="molecule type" value="Genomic_DNA"/>
</dbReference>
<keyword evidence="1" id="KW-0547">Nucleotide-binding</keyword>
<comment type="caution">
    <text evidence="5">The sequence shown here is derived from an EMBL/GenBank/DDBJ whole genome shotgun (WGS) entry which is preliminary data.</text>
</comment>
<evidence type="ECO:0000256" key="3">
    <source>
        <dbReference type="PROSITE-ProRule" id="PRU01052"/>
    </source>
</evidence>
<dbReference type="OrthoDB" id="2135133at2759"/>
<protein>
    <submittedName>
        <fullName evidence="5">Guanylate-binding protein 5</fullName>
    </submittedName>
</protein>
<name>A0A9W9ZJ46_9CNID</name>
<dbReference type="InterPro" id="IPR015894">
    <property type="entry name" value="Guanylate-bd_N"/>
</dbReference>
<dbReference type="Pfam" id="PF02263">
    <property type="entry name" value="GBP"/>
    <property type="match status" value="1"/>
</dbReference>
<dbReference type="InterPro" id="IPR027417">
    <property type="entry name" value="P-loop_NTPase"/>
</dbReference>
<dbReference type="PROSITE" id="PS51715">
    <property type="entry name" value="G_GB1_RHD3"/>
    <property type="match status" value="1"/>
</dbReference>
<dbReference type="InterPro" id="IPR030386">
    <property type="entry name" value="G_GB1_RHD3_dom"/>
</dbReference>
<evidence type="ECO:0000256" key="1">
    <source>
        <dbReference type="ARBA" id="ARBA00022741"/>
    </source>
</evidence>